<gene>
    <name evidence="2" type="ORF">ACFQDO_07745</name>
</gene>
<comment type="caution">
    <text evidence="2">The sequence shown here is derived from an EMBL/GenBank/DDBJ whole genome shotgun (WGS) entry which is preliminary data.</text>
</comment>
<evidence type="ECO:0000313" key="2">
    <source>
        <dbReference type="EMBL" id="MFC6007021.1"/>
    </source>
</evidence>
<name>A0ABW1JD93_9ACTN</name>
<evidence type="ECO:0000313" key="3">
    <source>
        <dbReference type="Proteomes" id="UP001596189"/>
    </source>
</evidence>
<proteinExistence type="predicted"/>
<organism evidence="2 3">
    <name type="scientific">Angustibacter luteus</name>
    <dbReference type="NCBI Taxonomy" id="658456"/>
    <lineage>
        <taxon>Bacteria</taxon>
        <taxon>Bacillati</taxon>
        <taxon>Actinomycetota</taxon>
        <taxon>Actinomycetes</taxon>
        <taxon>Kineosporiales</taxon>
        <taxon>Kineosporiaceae</taxon>
    </lineage>
</organism>
<dbReference type="Pfam" id="PF12728">
    <property type="entry name" value="HTH_17"/>
    <property type="match status" value="1"/>
</dbReference>
<feature type="domain" description="Helix-turn-helix" evidence="1">
    <location>
        <begin position="10"/>
        <end position="57"/>
    </location>
</feature>
<protein>
    <submittedName>
        <fullName evidence="2">Helix-turn-helix domain-containing protein</fullName>
    </submittedName>
</protein>
<dbReference type="SUPFAM" id="SSF46955">
    <property type="entry name" value="Putative DNA-binding domain"/>
    <property type="match status" value="1"/>
</dbReference>
<dbReference type="InterPro" id="IPR009061">
    <property type="entry name" value="DNA-bd_dom_put_sf"/>
</dbReference>
<accession>A0ABW1JD93</accession>
<dbReference type="InterPro" id="IPR041657">
    <property type="entry name" value="HTH_17"/>
</dbReference>
<dbReference type="RefSeq" id="WP_345718483.1">
    <property type="nucleotide sequence ID" value="NZ_BAABFP010000008.1"/>
</dbReference>
<sequence length="69" mass="8044">MTSKLPEPFVSTREAARFLDKPPSWLHNCAARSGVPRYKIGKQYRYRLSELERWLNEDAASAAHRMVRP</sequence>
<keyword evidence="3" id="KW-1185">Reference proteome</keyword>
<dbReference type="Proteomes" id="UP001596189">
    <property type="component" value="Unassembled WGS sequence"/>
</dbReference>
<reference evidence="3" key="1">
    <citation type="journal article" date="2019" name="Int. J. Syst. Evol. Microbiol.">
        <title>The Global Catalogue of Microorganisms (GCM) 10K type strain sequencing project: providing services to taxonomists for standard genome sequencing and annotation.</title>
        <authorList>
            <consortium name="The Broad Institute Genomics Platform"/>
            <consortium name="The Broad Institute Genome Sequencing Center for Infectious Disease"/>
            <person name="Wu L."/>
            <person name="Ma J."/>
        </authorList>
    </citation>
    <scope>NUCLEOTIDE SEQUENCE [LARGE SCALE GENOMIC DNA]</scope>
    <source>
        <strain evidence="3">KACC 14249</strain>
    </source>
</reference>
<evidence type="ECO:0000259" key="1">
    <source>
        <dbReference type="Pfam" id="PF12728"/>
    </source>
</evidence>
<dbReference type="EMBL" id="JBHSRD010000003">
    <property type="protein sequence ID" value="MFC6007021.1"/>
    <property type="molecule type" value="Genomic_DNA"/>
</dbReference>